<proteinExistence type="predicted"/>
<accession>A0A916J8J9</accession>
<name>A0A916J8J9_9BACT</name>
<sequence>MLLLLGVVFSSCKEEKIGDVENIPGLGGDTWAQSNIDKWILDNMTTPYNISVKYKWDQFEFSDITKNLVPPDEKQIIPLLSSIDKAWAKPYTEIAGKVFFNKYSPKIFVLSGSVEYNLDGSVTGGQAEGGRKIVMMGINTFKIKGMPGYDAKTDSIFAKFFIFHVIQHEFGHILHMNKNYPAEYKSISAGKYYGANWINFNDEDALRDGFVSSYAASGFDDDFVETIAIMLMEGKQGFDKMVNSIPDGTSDKGTTRTQAQAALRQKEAMIVAYYKNSWNIDFYELQKKTRSAMLELF</sequence>
<evidence type="ECO:0008006" key="3">
    <source>
        <dbReference type="Google" id="ProtNLM"/>
    </source>
</evidence>
<dbReference type="Proteomes" id="UP000680038">
    <property type="component" value="Unassembled WGS sequence"/>
</dbReference>
<dbReference type="NCBIfam" id="TIGR04549">
    <property type="entry name" value="LP_HExxH_w_tonB"/>
    <property type="match status" value="1"/>
</dbReference>
<gene>
    <name evidence="1" type="ORF">DYBT9275_00745</name>
</gene>
<organism evidence="1 2">
    <name type="scientific">Dyadobacter helix</name>
    <dbReference type="NCBI Taxonomy" id="2822344"/>
    <lineage>
        <taxon>Bacteria</taxon>
        <taxon>Pseudomonadati</taxon>
        <taxon>Bacteroidota</taxon>
        <taxon>Cytophagia</taxon>
        <taxon>Cytophagales</taxon>
        <taxon>Spirosomataceae</taxon>
        <taxon>Dyadobacter</taxon>
    </lineage>
</organism>
<dbReference type="Gene3D" id="3.40.390.70">
    <property type="match status" value="1"/>
</dbReference>
<protein>
    <recommendedName>
        <fullName evidence="3">Substrate import-associated zinc metallohydrolase lipoprotein</fullName>
    </recommendedName>
</protein>
<dbReference type="Pfam" id="PF15890">
    <property type="entry name" value="Peptidase_Mx1"/>
    <property type="match status" value="1"/>
</dbReference>
<reference evidence="1" key="1">
    <citation type="submission" date="2021-04" db="EMBL/GenBank/DDBJ databases">
        <authorList>
            <person name="Rodrigo-Torres L."/>
            <person name="Arahal R. D."/>
            <person name="Lucena T."/>
        </authorList>
    </citation>
    <scope>NUCLEOTIDE SEQUENCE</scope>
    <source>
        <strain evidence="1">CECT 9275</strain>
    </source>
</reference>
<dbReference type="AlphaFoldDB" id="A0A916J8J9"/>
<comment type="caution">
    <text evidence="1">The sequence shown here is derived from an EMBL/GenBank/DDBJ whole genome shotgun (WGS) entry which is preliminary data.</text>
</comment>
<evidence type="ECO:0000313" key="2">
    <source>
        <dbReference type="Proteomes" id="UP000680038"/>
    </source>
</evidence>
<dbReference type="InterPro" id="IPR030890">
    <property type="entry name" value="LP_HExxH_w_TonB"/>
</dbReference>
<keyword evidence="2" id="KW-1185">Reference proteome</keyword>
<evidence type="ECO:0000313" key="1">
    <source>
        <dbReference type="EMBL" id="CAG4991406.1"/>
    </source>
</evidence>
<dbReference type="EMBL" id="CAJRAF010000001">
    <property type="protein sequence ID" value="CAG4991406.1"/>
    <property type="molecule type" value="Genomic_DNA"/>
</dbReference>